<accession>B4D9P8</accession>
<evidence type="ECO:0000313" key="2">
    <source>
        <dbReference type="Proteomes" id="UP000005824"/>
    </source>
</evidence>
<comment type="caution">
    <text evidence="1">The sequence shown here is derived from an EMBL/GenBank/DDBJ whole genome shotgun (WGS) entry which is preliminary data.</text>
</comment>
<reference evidence="1 2" key="1">
    <citation type="journal article" date="2011" name="J. Bacteriol.">
        <title>Genome sequence of Chthoniobacter flavus Ellin428, an aerobic heterotrophic soil bacterium.</title>
        <authorList>
            <person name="Kant R."/>
            <person name="van Passel M.W."/>
            <person name="Palva A."/>
            <person name="Lucas S."/>
            <person name="Lapidus A."/>
            <person name="Glavina Del Rio T."/>
            <person name="Dalin E."/>
            <person name="Tice H."/>
            <person name="Bruce D."/>
            <person name="Goodwin L."/>
            <person name="Pitluck S."/>
            <person name="Larimer F.W."/>
            <person name="Land M.L."/>
            <person name="Hauser L."/>
            <person name="Sangwan P."/>
            <person name="de Vos W.M."/>
            <person name="Janssen P.H."/>
            <person name="Smidt H."/>
        </authorList>
    </citation>
    <scope>NUCLEOTIDE SEQUENCE [LARGE SCALE GENOMIC DNA]</scope>
    <source>
        <strain evidence="1 2">Ellin428</strain>
    </source>
</reference>
<keyword evidence="2" id="KW-1185">Reference proteome</keyword>
<sequence length="80" mass="9325">MDTNGMWVGRYPMGVYLRLKEIYLASRYFLYVSRAQYFFDSSRHSYPVSLGNKQHLLPICVGKIAFGIAFRRGAFRIPII</sequence>
<dbReference type="STRING" id="497964.CfE428DRAFT_5638"/>
<organism evidence="1 2">
    <name type="scientific">Chthoniobacter flavus Ellin428</name>
    <dbReference type="NCBI Taxonomy" id="497964"/>
    <lineage>
        <taxon>Bacteria</taxon>
        <taxon>Pseudomonadati</taxon>
        <taxon>Verrucomicrobiota</taxon>
        <taxon>Spartobacteria</taxon>
        <taxon>Chthoniobacterales</taxon>
        <taxon>Chthoniobacteraceae</taxon>
        <taxon>Chthoniobacter</taxon>
    </lineage>
</organism>
<dbReference type="Proteomes" id="UP000005824">
    <property type="component" value="Unassembled WGS sequence"/>
</dbReference>
<proteinExistence type="predicted"/>
<dbReference type="InParanoid" id="B4D9P8"/>
<evidence type="ECO:0000313" key="1">
    <source>
        <dbReference type="EMBL" id="EDY16829.1"/>
    </source>
</evidence>
<dbReference type="AlphaFoldDB" id="B4D9P8"/>
<protein>
    <submittedName>
        <fullName evidence="1">Uncharacterized protein</fullName>
    </submittedName>
</protein>
<dbReference type="EMBL" id="ABVL01000027">
    <property type="protein sequence ID" value="EDY16829.1"/>
    <property type="molecule type" value="Genomic_DNA"/>
</dbReference>
<gene>
    <name evidence="1" type="ORF">CfE428DRAFT_5638</name>
</gene>
<name>B4D9P8_9BACT</name>